<organism evidence="2 3">
    <name type="scientific">Mycolicibacterium chubuense</name>
    <name type="common">Mycobacterium chubuense</name>
    <dbReference type="NCBI Taxonomy" id="1800"/>
    <lineage>
        <taxon>Bacteria</taxon>
        <taxon>Bacillati</taxon>
        <taxon>Actinomycetota</taxon>
        <taxon>Actinomycetes</taxon>
        <taxon>Mycobacteriales</taxon>
        <taxon>Mycobacteriaceae</taxon>
        <taxon>Mycolicibacterium</taxon>
    </lineage>
</organism>
<protein>
    <submittedName>
        <fullName evidence="2">Fluoroacetate dehalogenase</fullName>
        <ecNumber evidence="2">3.8.1.3</ecNumber>
    </submittedName>
</protein>
<dbReference type="GO" id="GO:0016020">
    <property type="term" value="C:membrane"/>
    <property type="evidence" value="ECO:0007669"/>
    <property type="project" value="TreeGrafter"/>
</dbReference>
<dbReference type="PANTHER" id="PTHR43798">
    <property type="entry name" value="MONOACYLGLYCEROL LIPASE"/>
    <property type="match status" value="1"/>
</dbReference>
<comment type="caution">
    <text evidence="2">The sequence shown here is derived from an EMBL/GenBank/DDBJ whole genome shotgun (WGS) entry which is preliminary data.</text>
</comment>
<keyword evidence="3" id="KW-1185">Reference proteome</keyword>
<reference evidence="2 3" key="1">
    <citation type="journal article" date="2015" name="Genome Biol. Evol.">
        <title>Characterization of Three Mycobacterium spp. with Potential Use in Bioremediation by Genome Sequencing and Comparative Genomics.</title>
        <authorList>
            <person name="Das S."/>
            <person name="Pettersson B.M."/>
            <person name="Behra P.R."/>
            <person name="Ramesh M."/>
            <person name="Dasgupta S."/>
            <person name="Bhattacharya A."/>
            <person name="Kirsebom L.A."/>
        </authorList>
    </citation>
    <scope>NUCLEOTIDE SEQUENCE [LARGE SCALE GENOMIC DNA]</scope>
    <source>
        <strain evidence="2 3">DSM 44219</strain>
    </source>
</reference>
<dbReference type="GO" id="GO:0046464">
    <property type="term" value="P:acylglycerol catabolic process"/>
    <property type="evidence" value="ECO:0007669"/>
    <property type="project" value="TreeGrafter"/>
</dbReference>
<evidence type="ECO:0000313" key="3">
    <source>
        <dbReference type="Proteomes" id="UP000036176"/>
    </source>
</evidence>
<dbReference type="PANTHER" id="PTHR43798:SF33">
    <property type="entry name" value="HYDROLASE, PUTATIVE (AFU_ORTHOLOGUE AFUA_2G14860)-RELATED"/>
    <property type="match status" value="1"/>
</dbReference>
<accession>A0A0J6W2P8</accession>
<dbReference type="InterPro" id="IPR000073">
    <property type="entry name" value="AB_hydrolase_1"/>
</dbReference>
<dbReference type="GO" id="GO:0018785">
    <property type="term" value="F:haloacetate dehalogenase activity"/>
    <property type="evidence" value="ECO:0007669"/>
    <property type="project" value="UniProtKB-EC"/>
</dbReference>
<dbReference type="InterPro" id="IPR029058">
    <property type="entry name" value="AB_hydrolase_fold"/>
</dbReference>
<feature type="domain" description="AB hydrolase-1" evidence="1">
    <location>
        <begin position="41"/>
        <end position="292"/>
    </location>
</feature>
<proteinExistence type="predicted"/>
<dbReference type="EC" id="3.8.1.3" evidence="2"/>
<dbReference type="EMBL" id="JYNX01000038">
    <property type="protein sequence ID" value="KMO77580.1"/>
    <property type="molecule type" value="Genomic_DNA"/>
</dbReference>
<dbReference type="InterPro" id="IPR050266">
    <property type="entry name" value="AB_hydrolase_sf"/>
</dbReference>
<dbReference type="GO" id="GO:0047372">
    <property type="term" value="F:monoacylglycerol lipase activity"/>
    <property type="evidence" value="ECO:0007669"/>
    <property type="project" value="TreeGrafter"/>
</dbReference>
<dbReference type="Pfam" id="PF00561">
    <property type="entry name" value="Abhydrolase_1"/>
    <property type="match status" value="1"/>
</dbReference>
<evidence type="ECO:0000259" key="1">
    <source>
        <dbReference type="Pfam" id="PF00561"/>
    </source>
</evidence>
<name>A0A0J6W2P8_MYCCU</name>
<dbReference type="AlphaFoldDB" id="A0A0J6W2P8"/>
<gene>
    <name evidence="2" type="ORF">MCHUDSM44219_03239</name>
</gene>
<dbReference type="RefSeq" id="WP_048419202.1">
    <property type="nucleotide sequence ID" value="NZ_JYNX01000038.1"/>
</dbReference>
<dbReference type="Gene3D" id="3.40.50.1820">
    <property type="entry name" value="alpha/beta hydrolase"/>
    <property type="match status" value="1"/>
</dbReference>
<dbReference type="Proteomes" id="UP000036176">
    <property type="component" value="Unassembled WGS sequence"/>
</dbReference>
<sequence length="332" mass="36167">MDVFDEWQRAGTTFTWGSTTPANGGRAVDVFTRRCGTPGAPPLVCVHGFPTASIDFRSLADELAADVEIFTLDFPGYGLSDKPRAPYVYSLYDDARLLVHAITEMWDLREYRMITHDRGSSVGMIALAMLADLDNAALPQELFLTNANIYLPLANLTAFQVALLDDATGRATAAATTPQMLAAGLGAATFLPRRDLQDPEIAALASCFAHNDGIAVLPDTVRYLHERAADETGWLQRLSGIGVDTTLIWGLHDSVAPLRVANHVWQAYLRSKPGRNRYWVVPGADHYLQCDAPAELAQIIRLTMADGRLDLQTIGDRPDGAVLVDQSGGDDR</sequence>
<dbReference type="SUPFAM" id="SSF53474">
    <property type="entry name" value="alpha/beta-Hydrolases"/>
    <property type="match status" value="1"/>
</dbReference>
<dbReference type="PATRIC" id="fig|1800.3.peg.3253"/>
<dbReference type="OrthoDB" id="334507at2"/>
<keyword evidence="2" id="KW-0378">Hydrolase</keyword>
<evidence type="ECO:0000313" key="2">
    <source>
        <dbReference type="EMBL" id="KMO77580.1"/>
    </source>
</evidence>